<evidence type="ECO:0000313" key="2">
    <source>
        <dbReference type="EMBL" id="SVD46384.1"/>
    </source>
</evidence>
<organism evidence="2">
    <name type="scientific">marine metagenome</name>
    <dbReference type="NCBI Taxonomy" id="408172"/>
    <lineage>
        <taxon>unclassified sequences</taxon>
        <taxon>metagenomes</taxon>
        <taxon>ecological metagenomes</taxon>
    </lineage>
</organism>
<accession>A0A382VIV3</accession>
<gene>
    <name evidence="2" type="ORF">METZ01_LOCUS399238</name>
</gene>
<evidence type="ECO:0000256" key="1">
    <source>
        <dbReference type="SAM" id="MobiDB-lite"/>
    </source>
</evidence>
<feature type="non-terminal residue" evidence="2">
    <location>
        <position position="285"/>
    </location>
</feature>
<dbReference type="InterPro" id="IPR008965">
    <property type="entry name" value="CBM2/CBM3_carb-bd_dom_sf"/>
</dbReference>
<sequence length="285" mass="29560">EIKEVSDALGDPIAGDHETNLGVARIDPRKVKGDNNGNGYLDVGDATVIQRLVAGLDPVRSWDVALNDLNASGGLDSGDVVKVLRVVVGVDPQSEGNRRLAKMGGGDDDSDEKVVLSIVKMNAGVVTVQVALDDMTTNVSGASFELQFSNEVLRLQKGSTSSAGGGEFSFSGAVTYNTTGGVVSKESQSIWNASQAGDTPTKQIGTLAMAVTSPEPWKVKDGAVAEVTFEVQEGADINEAVLEIKPVEVTPDGFDNRIISGLSLNLGTGETSELGSGDNVGVEIV</sequence>
<dbReference type="SUPFAM" id="SSF63446">
    <property type="entry name" value="Type I dockerin domain"/>
    <property type="match status" value="1"/>
</dbReference>
<dbReference type="InterPro" id="IPR036439">
    <property type="entry name" value="Dockerin_dom_sf"/>
</dbReference>
<feature type="non-terminal residue" evidence="2">
    <location>
        <position position="1"/>
    </location>
</feature>
<name>A0A382VIV3_9ZZZZ</name>
<dbReference type="SUPFAM" id="SSF49384">
    <property type="entry name" value="Carbohydrate-binding domain"/>
    <property type="match status" value="1"/>
</dbReference>
<dbReference type="EMBL" id="UINC01152281">
    <property type="protein sequence ID" value="SVD46384.1"/>
    <property type="molecule type" value="Genomic_DNA"/>
</dbReference>
<dbReference type="GO" id="GO:0030246">
    <property type="term" value="F:carbohydrate binding"/>
    <property type="evidence" value="ECO:0007669"/>
    <property type="project" value="InterPro"/>
</dbReference>
<reference evidence="2" key="1">
    <citation type="submission" date="2018-05" db="EMBL/GenBank/DDBJ databases">
        <authorList>
            <person name="Lanie J.A."/>
            <person name="Ng W.-L."/>
            <person name="Kazmierczak K.M."/>
            <person name="Andrzejewski T.M."/>
            <person name="Davidsen T.M."/>
            <person name="Wayne K.J."/>
            <person name="Tettelin H."/>
            <person name="Glass J.I."/>
            <person name="Rusch D."/>
            <person name="Podicherti R."/>
            <person name="Tsui H.-C.T."/>
            <person name="Winkler M.E."/>
        </authorList>
    </citation>
    <scope>NUCLEOTIDE SEQUENCE</scope>
</reference>
<proteinExistence type="predicted"/>
<evidence type="ECO:0008006" key="3">
    <source>
        <dbReference type="Google" id="ProtNLM"/>
    </source>
</evidence>
<dbReference type="GO" id="GO:0000272">
    <property type="term" value="P:polysaccharide catabolic process"/>
    <property type="evidence" value="ECO:0007669"/>
    <property type="project" value="InterPro"/>
</dbReference>
<protein>
    <recommendedName>
        <fullName evidence="3">Cohesin domain-containing protein</fullName>
    </recommendedName>
</protein>
<dbReference type="AlphaFoldDB" id="A0A382VIV3"/>
<dbReference type="Gene3D" id="1.10.1330.10">
    <property type="entry name" value="Dockerin domain"/>
    <property type="match status" value="1"/>
</dbReference>
<dbReference type="Gene3D" id="2.60.40.680">
    <property type="match status" value="1"/>
</dbReference>
<feature type="region of interest" description="Disordered" evidence="1">
    <location>
        <begin position="1"/>
        <end position="29"/>
    </location>
</feature>